<keyword evidence="1" id="KW-0677">Repeat</keyword>
<dbReference type="Proteomes" id="UP000030687">
    <property type="component" value="Unassembled WGS sequence"/>
</dbReference>
<keyword evidence="4" id="KW-1185">Reference proteome</keyword>
<evidence type="ECO:0008006" key="5">
    <source>
        <dbReference type="Google" id="ProtNLM"/>
    </source>
</evidence>
<proteinExistence type="predicted"/>
<dbReference type="InterPro" id="IPR046960">
    <property type="entry name" value="PPR_At4g14850-like_plant"/>
</dbReference>
<dbReference type="NCBIfam" id="TIGR00756">
    <property type="entry name" value="PPR"/>
    <property type="match status" value="1"/>
</dbReference>
<dbReference type="eggNOG" id="KOG4197">
    <property type="taxonomic scope" value="Eukaryota"/>
</dbReference>
<dbReference type="PANTHER" id="PTHR47926">
    <property type="entry name" value="PENTATRICOPEPTIDE REPEAT-CONTAINING PROTEIN"/>
    <property type="match status" value="1"/>
</dbReference>
<protein>
    <recommendedName>
        <fullName evidence="5">Pentacotripeptide-repeat region of PRORP domain-containing protein</fullName>
    </recommendedName>
</protein>
<name>V4TNT6_CITCL</name>
<gene>
    <name evidence="3" type="ORF">CICLE_v10024515mg</name>
</gene>
<dbReference type="AlphaFoldDB" id="V4TNT6"/>
<dbReference type="Pfam" id="PF01535">
    <property type="entry name" value="PPR"/>
    <property type="match status" value="2"/>
</dbReference>
<dbReference type="Gramene" id="ESR55097">
    <property type="protein sequence ID" value="ESR55097"/>
    <property type="gene ID" value="CICLE_v10024515mg"/>
</dbReference>
<dbReference type="InParanoid" id="V4TNT6"/>
<dbReference type="InterPro" id="IPR011990">
    <property type="entry name" value="TPR-like_helical_dom_sf"/>
</dbReference>
<dbReference type="PROSITE" id="PS51375">
    <property type="entry name" value="PPR"/>
    <property type="match status" value="1"/>
</dbReference>
<feature type="repeat" description="PPR" evidence="2">
    <location>
        <begin position="81"/>
        <end position="115"/>
    </location>
</feature>
<dbReference type="GO" id="GO:0003723">
    <property type="term" value="F:RNA binding"/>
    <property type="evidence" value="ECO:0007669"/>
    <property type="project" value="InterPro"/>
</dbReference>
<evidence type="ECO:0000313" key="3">
    <source>
        <dbReference type="EMBL" id="ESR55097.1"/>
    </source>
</evidence>
<evidence type="ECO:0000256" key="1">
    <source>
        <dbReference type="ARBA" id="ARBA00022737"/>
    </source>
</evidence>
<accession>V4TNT6</accession>
<dbReference type="STRING" id="85681.V4TNT6"/>
<sequence length="316" mass="36332">MSFLATLGEGLTNFYAFKLVRFCTLKLWNLTSARLIFDNLTTPVTSLYTAMVSAYASQPVHLSCTATWISRKVVDEMSRKDVLTWTAMIFWYTRVGDITKAALLFEAMPDRDAAARRGWKVVILGLIVPRLFDCFRLVKCMEKCYCLTEARRVSDRKSKKCLALWNSLTNSFARHGQCENAISVFEEIMQSEDCDIAPHMVNIYQLVDCLFTQKKVEQGLAYFELITKTYWIEPGIEIYGFLIDLLMKIEPDDVVWGSLFDGIMLVNLYGELGKWDEVGKVRKIWIVADKQLRFFDKTHPRTEEICDALDNLAALN</sequence>
<dbReference type="PANTHER" id="PTHR47926:SF347">
    <property type="entry name" value="PENTATRICOPEPTIDE REPEAT-CONTAINING PROTEIN"/>
    <property type="match status" value="1"/>
</dbReference>
<reference evidence="3 4" key="1">
    <citation type="submission" date="2013-10" db="EMBL/GenBank/DDBJ databases">
        <authorList>
            <consortium name="International Citrus Genome Consortium"/>
            <person name="Jenkins J."/>
            <person name="Schmutz J."/>
            <person name="Prochnik S."/>
            <person name="Rokhsar D."/>
            <person name="Gmitter F."/>
            <person name="Ollitrault P."/>
            <person name="Machado M."/>
            <person name="Talon M."/>
            <person name="Wincker P."/>
            <person name="Jaillon O."/>
            <person name="Morgante M."/>
        </authorList>
    </citation>
    <scope>NUCLEOTIDE SEQUENCE</scope>
    <source>
        <strain evidence="4">cv. Clemenules</strain>
    </source>
</reference>
<dbReference type="KEGG" id="cic:CICLE_v10024515mg"/>
<dbReference type="EMBL" id="KI536661">
    <property type="protein sequence ID" value="ESR55097.1"/>
    <property type="molecule type" value="Genomic_DNA"/>
</dbReference>
<evidence type="ECO:0000313" key="4">
    <source>
        <dbReference type="Proteomes" id="UP000030687"/>
    </source>
</evidence>
<evidence type="ECO:0000256" key="2">
    <source>
        <dbReference type="PROSITE-ProRule" id="PRU00708"/>
    </source>
</evidence>
<dbReference type="InterPro" id="IPR002885">
    <property type="entry name" value="PPR_rpt"/>
</dbReference>
<dbReference type="GO" id="GO:0009451">
    <property type="term" value="P:RNA modification"/>
    <property type="evidence" value="ECO:0007669"/>
    <property type="project" value="InterPro"/>
</dbReference>
<organism evidence="3 4">
    <name type="scientific">Citrus clementina</name>
    <name type="common">Clementine</name>
    <name type="synonym">Citrus deliciosa x Citrus sinensis</name>
    <dbReference type="NCBI Taxonomy" id="85681"/>
    <lineage>
        <taxon>Eukaryota</taxon>
        <taxon>Viridiplantae</taxon>
        <taxon>Streptophyta</taxon>
        <taxon>Embryophyta</taxon>
        <taxon>Tracheophyta</taxon>
        <taxon>Spermatophyta</taxon>
        <taxon>Magnoliopsida</taxon>
        <taxon>eudicotyledons</taxon>
        <taxon>Gunneridae</taxon>
        <taxon>Pentapetalae</taxon>
        <taxon>rosids</taxon>
        <taxon>malvids</taxon>
        <taxon>Sapindales</taxon>
        <taxon>Rutaceae</taxon>
        <taxon>Aurantioideae</taxon>
        <taxon>Citrus</taxon>
    </lineage>
</organism>
<dbReference type="Gene3D" id="1.25.40.10">
    <property type="entry name" value="Tetratricopeptide repeat domain"/>
    <property type="match status" value="2"/>
</dbReference>